<feature type="domain" description="Topoisomerase 6 subunit A/Spo11 TOPRIM" evidence="1">
    <location>
        <begin position="214"/>
        <end position="348"/>
    </location>
</feature>
<dbReference type="GO" id="GO:0003677">
    <property type="term" value="F:DNA binding"/>
    <property type="evidence" value="ECO:0007669"/>
    <property type="project" value="InterPro"/>
</dbReference>
<sequence>MSNNYLSLDWRNGPPPKEIVHRLEQVFTDVDDETKSGTTLRLSQSTAKKAYSVVEKNGHPIVMRHDNSSHKAYNGQVKFWSEAYTIAVSLVDMQAQEQMLKIRFIQYREVFPNTSMTLDQVKRILTDLALTIKVHPLALGFLAEDRGKFYLPEGTLIDATVVSNIIAYHKADVSAEFAKKKTFKHEQGSSTSIPQLVERLKVRIQNKRSVRAVIITEHANLSSLLMDDQFDVNNCIVITLSGYPGYSTCEWIHMLSIDPLLQHLPWLMLIDHDFQGFHIFSKVKYGCRSSAWVSEISVCSQLQCIGPFRDDLTQSPALHRPDWEAQHRADYPRKDDSAVAKAADEWEARCDRKIMRKFTAASAVDKSLYKSFERTGWLQYEPGLKGELRTMLKQPSKFRLADLTQVSTRYLQTFLETKIEEKSPAKTAKAAVRVEVRVPARRSPVGERFKQIPSQIQDSGSVSLAKAAVEDSASAEPELTETQLEALVSDPVADMI</sequence>
<dbReference type="InterPro" id="IPR034136">
    <property type="entry name" value="TOPRIM_Topo6A/Spo11"/>
</dbReference>
<dbReference type="OrthoDB" id="5377392at2759"/>
<evidence type="ECO:0000313" key="2">
    <source>
        <dbReference type="EMBL" id="KAF6227531.1"/>
    </source>
</evidence>
<dbReference type="Proteomes" id="UP000578531">
    <property type="component" value="Unassembled WGS sequence"/>
</dbReference>
<dbReference type="Pfam" id="PF21180">
    <property type="entry name" value="TOP6A-Spo11_Toprim"/>
    <property type="match status" value="1"/>
</dbReference>
<dbReference type="RefSeq" id="XP_037159022.1">
    <property type="nucleotide sequence ID" value="XM_037314042.1"/>
</dbReference>
<protein>
    <recommendedName>
        <fullName evidence="1">Topoisomerase 6 subunit A/Spo11 TOPRIM domain-containing protein</fullName>
    </recommendedName>
</protein>
<reference evidence="2 3" key="1">
    <citation type="journal article" date="2020" name="Genomics">
        <title>Complete, high-quality genomes from long-read metagenomic sequencing of two wolf lichen thalli reveals enigmatic genome architecture.</title>
        <authorList>
            <person name="McKenzie S.K."/>
            <person name="Walston R.F."/>
            <person name="Allen J.L."/>
        </authorList>
    </citation>
    <scope>NUCLEOTIDE SEQUENCE [LARGE SCALE GENOMIC DNA]</scope>
    <source>
        <strain evidence="2">WasteWater2</strain>
    </source>
</reference>
<gene>
    <name evidence="2" type="ORF">HO173_012170</name>
</gene>
<comment type="caution">
    <text evidence="2">The sequence shown here is derived from an EMBL/GenBank/DDBJ whole genome shotgun (WGS) entry which is preliminary data.</text>
</comment>
<organism evidence="2 3">
    <name type="scientific">Letharia columbiana</name>
    <dbReference type="NCBI Taxonomy" id="112416"/>
    <lineage>
        <taxon>Eukaryota</taxon>
        <taxon>Fungi</taxon>
        <taxon>Dikarya</taxon>
        <taxon>Ascomycota</taxon>
        <taxon>Pezizomycotina</taxon>
        <taxon>Lecanoromycetes</taxon>
        <taxon>OSLEUM clade</taxon>
        <taxon>Lecanoromycetidae</taxon>
        <taxon>Lecanorales</taxon>
        <taxon>Lecanorineae</taxon>
        <taxon>Parmeliaceae</taxon>
        <taxon>Letharia</taxon>
    </lineage>
</organism>
<evidence type="ECO:0000259" key="1">
    <source>
        <dbReference type="Pfam" id="PF21180"/>
    </source>
</evidence>
<dbReference type="GO" id="GO:0003918">
    <property type="term" value="F:DNA topoisomerase type II (double strand cut, ATP-hydrolyzing) activity"/>
    <property type="evidence" value="ECO:0007669"/>
    <property type="project" value="InterPro"/>
</dbReference>
<dbReference type="InterPro" id="IPR002815">
    <property type="entry name" value="Spo11/TopoVI_A"/>
</dbReference>
<dbReference type="EMBL" id="JACCJC010000085">
    <property type="protein sequence ID" value="KAF6227531.1"/>
    <property type="molecule type" value="Genomic_DNA"/>
</dbReference>
<dbReference type="PANTHER" id="PTHR10848:SF0">
    <property type="entry name" value="MEIOTIC RECOMBINATION PROTEIN SPO11"/>
    <property type="match status" value="1"/>
</dbReference>
<evidence type="ECO:0000313" key="3">
    <source>
        <dbReference type="Proteomes" id="UP000578531"/>
    </source>
</evidence>
<dbReference type="PANTHER" id="PTHR10848">
    <property type="entry name" value="MEIOTIC RECOMBINATION PROTEIN SPO11"/>
    <property type="match status" value="1"/>
</dbReference>
<dbReference type="GeneID" id="59293806"/>
<dbReference type="InterPro" id="IPR036078">
    <property type="entry name" value="Spo11/TopoVI_A_sf"/>
</dbReference>
<name>A0A8H6CQL8_9LECA</name>
<proteinExistence type="predicted"/>
<dbReference type="GO" id="GO:0005694">
    <property type="term" value="C:chromosome"/>
    <property type="evidence" value="ECO:0007669"/>
    <property type="project" value="InterPro"/>
</dbReference>
<keyword evidence="3" id="KW-1185">Reference proteome</keyword>
<dbReference type="Gene3D" id="3.40.1360.10">
    <property type="match status" value="1"/>
</dbReference>
<dbReference type="SUPFAM" id="SSF56726">
    <property type="entry name" value="DNA topoisomerase IV, alpha subunit"/>
    <property type="match status" value="1"/>
</dbReference>
<accession>A0A8H6CQL8</accession>
<dbReference type="AlphaFoldDB" id="A0A8H6CQL8"/>